<feature type="non-terminal residue" evidence="2">
    <location>
        <position position="1"/>
    </location>
</feature>
<keyword evidence="3" id="KW-1185">Reference proteome</keyword>
<reference evidence="2 3" key="1">
    <citation type="journal article" date="2018" name="PLoS ONE">
        <title>The draft genome of Kipferlia bialata reveals reductive genome evolution in fornicate parasites.</title>
        <authorList>
            <person name="Tanifuji G."/>
            <person name="Takabayashi S."/>
            <person name="Kume K."/>
            <person name="Takagi M."/>
            <person name="Nakayama T."/>
            <person name="Kamikawa R."/>
            <person name="Inagaki Y."/>
            <person name="Hashimoto T."/>
        </authorList>
    </citation>
    <scope>NUCLEOTIDE SEQUENCE [LARGE SCALE GENOMIC DNA]</scope>
    <source>
        <strain evidence="2">NY0173</strain>
    </source>
</reference>
<evidence type="ECO:0000313" key="3">
    <source>
        <dbReference type="Proteomes" id="UP000265618"/>
    </source>
</evidence>
<comment type="caution">
    <text evidence="2">The sequence shown here is derived from an EMBL/GenBank/DDBJ whole genome shotgun (WGS) entry which is preliminary data.</text>
</comment>
<sequence>DLATLSKVDWDPFIKNEFNDNGTQEEDTESAMWDAERVIYSTVGPMPTIQSTAAPTDPSVFCLSRTVNEDEDLASYFYGGLCEAMIEGDDLPASEYTSQQPDTQLCGTQEFNVDSQMLTLRGWCQKSWHDLSSQDDEYCASQRVHYASLISTIDSIPSVCSYSNAYIHVTRVTFGNHDRIDLFLAVISVASSVFCVKLVSVLVSRFFDQKATTSPSAAQIQQRKRFNQTWSAKTTKKTVSVEGSP</sequence>
<keyword evidence="1" id="KW-1133">Transmembrane helix</keyword>
<proteinExistence type="predicted"/>
<gene>
    <name evidence="2" type="ORF">KIPB_004207</name>
</gene>
<accession>A0A9K3CV05</accession>
<dbReference type="Proteomes" id="UP000265618">
    <property type="component" value="Unassembled WGS sequence"/>
</dbReference>
<name>A0A9K3CV05_9EUKA</name>
<protein>
    <submittedName>
        <fullName evidence="2">Uncharacterized protein</fullName>
    </submittedName>
</protein>
<feature type="transmembrane region" description="Helical" evidence="1">
    <location>
        <begin position="182"/>
        <end position="203"/>
    </location>
</feature>
<keyword evidence="1" id="KW-0472">Membrane</keyword>
<evidence type="ECO:0000313" key="2">
    <source>
        <dbReference type="EMBL" id="GIQ82972.1"/>
    </source>
</evidence>
<dbReference type="EMBL" id="BDIP01000880">
    <property type="protein sequence ID" value="GIQ82972.1"/>
    <property type="molecule type" value="Genomic_DNA"/>
</dbReference>
<dbReference type="AlphaFoldDB" id="A0A9K3CV05"/>
<keyword evidence="1" id="KW-0812">Transmembrane</keyword>
<organism evidence="2 3">
    <name type="scientific">Kipferlia bialata</name>
    <dbReference type="NCBI Taxonomy" id="797122"/>
    <lineage>
        <taxon>Eukaryota</taxon>
        <taxon>Metamonada</taxon>
        <taxon>Carpediemonas-like organisms</taxon>
        <taxon>Kipferlia</taxon>
    </lineage>
</organism>
<evidence type="ECO:0000256" key="1">
    <source>
        <dbReference type="SAM" id="Phobius"/>
    </source>
</evidence>